<evidence type="ECO:0000256" key="10">
    <source>
        <dbReference type="ARBA" id="ARBA00023326"/>
    </source>
</evidence>
<feature type="signal peptide" evidence="12">
    <location>
        <begin position="1"/>
        <end position="18"/>
    </location>
</feature>
<keyword evidence="5 12" id="KW-0732">Signal</keyword>
<evidence type="ECO:0000256" key="1">
    <source>
        <dbReference type="ARBA" id="ARBA00004191"/>
    </source>
</evidence>
<evidence type="ECO:0000256" key="5">
    <source>
        <dbReference type="ARBA" id="ARBA00022729"/>
    </source>
</evidence>
<dbReference type="InterPro" id="IPR005556">
    <property type="entry name" value="SUN"/>
</dbReference>
<feature type="region of interest" description="Disordered" evidence="11">
    <location>
        <begin position="85"/>
        <end position="136"/>
    </location>
</feature>
<evidence type="ECO:0000256" key="2">
    <source>
        <dbReference type="ARBA" id="ARBA00010579"/>
    </source>
</evidence>
<dbReference type="InterPro" id="IPR051526">
    <property type="entry name" value="Beta-Glucosidase_SUN"/>
</dbReference>
<accession>A0ABP0EA81</accession>
<gene>
    <name evidence="13" type="primary">SUN41</name>
    <name evidence="13" type="ORF">CAAN4_C05710</name>
</gene>
<evidence type="ECO:0000256" key="12">
    <source>
        <dbReference type="SAM" id="SignalP"/>
    </source>
</evidence>
<keyword evidence="10" id="KW-0624">Polysaccharide degradation</keyword>
<keyword evidence="6" id="KW-0378">Hydrolase</keyword>
<comment type="similarity">
    <text evidence="2">Belongs to the SUN family.</text>
</comment>
<keyword evidence="7" id="KW-0119">Carbohydrate metabolism</keyword>
<keyword evidence="8" id="KW-0326">Glycosidase</keyword>
<evidence type="ECO:0000313" key="13">
    <source>
        <dbReference type="EMBL" id="CAK7900096.1"/>
    </source>
</evidence>
<evidence type="ECO:0000313" key="14">
    <source>
        <dbReference type="Proteomes" id="UP001497600"/>
    </source>
</evidence>
<protein>
    <submittedName>
        <fullName evidence="13">Secreted beta-glucosidase Sun41p</fullName>
    </submittedName>
</protein>
<organism evidence="13 14">
    <name type="scientific">[Candida] anglica</name>
    <dbReference type="NCBI Taxonomy" id="148631"/>
    <lineage>
        <taxon>Eukaryota</taxon>
        <taxon>Fungi</taxon>
        <taxon>Dikarya</taxon>
        <taxon>Ascomycota</taxon>
        <taxon>Saccharomycotina</taxon>
        <taxon>Pichiomycetes</taxon>
        <taxon>Debaryomycetaceae</taxon>
        <taxon>Kurtzmaniella</taxon>
    </lineage>
</organism>
<evidence type="ECO:0000256" key="11">
    <source>
        <dbReference type="SAM" id="MobiDB-lite"/>
    </source>
</evidence>
<evidence type="ECO:0000256" key="4">
    <source>
        <dbReference type="ARBA" id="ARBA00022525"/>
    </source>
</evidence>
<keyword evidence="14" id="KW-1185">Reference proteome</keyword>
<comment type="subcellular location">
    <subcellularLocation>
        <location evidence="1">Secreted</location>
        <location evidence="1">Cell wall</location>
    </subcellularLocation>
</comment>
<keyword evidence="4" id="KW-0964">Secreted</keyword>
<dbReference type="Pfam" id="PF03856">
    <property type="entry name" value="SUN"/>
    <property type="match status" value="1"/>
</dbReference>
<dbReference type="PANTHER" id="PTHR31316:SF0">
    <property type="entry name" value="SECRETED BETA-GLUCOSIDASE SIM1-RELATED"/>
    <property type="match status" value="1"/>
</dbReference>
<sequence length="410" mass="41614">MKFSSATIAAFAAVSVLAAPAAPAEDCSTTAVHGHHKHKRAVVYDYQYVTVTVDNDGNAIAETTSVASEAATSTLAAVAKGVVDNASSSSSSSTASPTTTTSSSSSSASPTTTSSSSTAASPSASPSSTSGSSGHSGSIYGDLADFVDPTEDFEDGVIDCSSFPSGQGVIALDHLGFGGWSGIENSDGSTGGNCKEGAYCSYACQPGMSKTQWPSSQPANGVSIGGLLCKGGKLYKSNSGSSKLCQWGVPKANVVNKLDQTVAICRTDYPGTENMVIPTVVDGGKSLPLTVVDSGSYYTWRGSSTSAQYYVNDAGVDWTTGCTWGNAGTGYGNWAPLNFGAGYSNGIAYLSLIPNPNNYDSLNYNVKIVADGSSTVSGNCVYSNGKYNGDGTDGCTVGVTNGAANFVLYN</sequence>
<feature type="chain" id="PRO_5047120922" evidence="12">
    <location>
        <begin position="19"/>
        <end position="410"/>
    </location>
</feature>
<keyword evidence="9" id="KW-0961">Cell wall biogenesis/degradation</keyword>
<evidence type="ECO:0000256" key="8">
    <source>
        <dbReference type="ARBA" id="ARBA00023295"/>
    </source>
</evidence>
<dbReference type="Proteomes" id="UP001497600">
    <property type="component" value="Chromosome C"/>
</dbReference>
<keyword evidence="3" id="KW-0134">Cell wall</keyword>
<dbReference type="PANTHER" id="PTHR31316">
    <property type="entry name" value="BETA-GLUCOSIDASE-LIKE PROTEIN NCA3, MITOCHONDRIAL-RELATED"/>
    <property type="match status" value="1"/>
</dbReference>
<evidence type="ECO:0000256" key="3">
    <source>
        <dbReference type="ARBA" id="ARBA00022512"/>
    </source>
</evidence>
<proteinExistence type="inferred from homology"/>
<feature type="compositionally biased region" description="Low complexity" evidence="11">
    <location>
        <begin position="86"/>
        <end position="136"/>
    </location>
</feature>
<dbReference type="EMBL" id="OZ004255">
    <property type="protein sequence ID" value="CAK7900096.1"/>
    <property type="molecule type" value="Genomic_DNA"/>
</dbReference>
<evidence type="ECO:0000256" key="9">
    <source>
        <dbReference type="ARBA" id="ARBA00023316"/>
    </source>
</evidence>
<reference evidence="13 14" key="1">
    <citation type="submission" date="2024-01" db="EMBL/GenBank/DDBJ databases">
        <authorList>
            <consortium name="Genoscope - CEA"/>
            <person name="William W."/>
        </authorList>
    </citation>
    <scope>NUCLEOTIDE SEQUENCE [LARGE SCALE GENOMIC DNA]</scope>
    <source>
        <strain evidence="13 14">29B2s-10</strain>
    </source>
</reference>
<evidence type="ECO:0000256" key="6">
    <source>
        <dbReference type="ARBA" id="ARBA00022801"/>
    </source>
</evidence>
<evidence type="ECO:0000256" key="7">
    <source>
        <dbReference type="ARBA" id="ARBA00023277"/>
    </source>
</evidence>
<name>A0ABP0EA81_9ASCO</name>